<keyword evidence="1" id="KW-0472">Membrane</keyword>
<feature type="transmembrane region" description="Helical" evidence="1">
    <location>
        <begin position="53"/>
        <end position="75"/>
    </location>
</feature>
<accession>A0A8X8X4A3</accession>
<keyword evidence="4" id="KW-1185">Reference proteome</keyword>
<keyword evidence="1" id="KW-1133">Transmembrane helix</keyword>
<name>A0A8X8X4A3_SALSN</name>
<dbReference type="InterPro" id="IPR045218">
    <property type="entry name" value="DA1-like"/>
</dbReference>
<organism evidence="3">
    <name type="scientific">Salvia splendens</name>
    <name type="common">Scarlet sage</name>
    <dbReference type="NCBI Taxonomy" id="180675"/>
    <lineage>
        <taxon>Eukaryota</taxon>
        <taxon>Viridiplantae</taxon>
        <taxon>Streptophyta</taxon>
        <taxon>Embryophyta</taxon>
        <taxon>Tracheophyta</taxon>
        <taxon>Spermatophyta</taxon>
        <taxon>Magnoliopsida</taxon>
        <taxon>eudicotyledons</taxon>
        <taxon>Gunneridae</taxon>
        <taxon>Pentapetalae</taxon>
        <taxon>asterids</taxon>
        <taxon>lamiids</taxon>
        <taxon>Lamiales</taxon>
        <taxon>Lamiaceae</taxon>
        <taxon>Nepetoideae</taxon>
        <taxon>Mentheae</taxon>
        <taxon>Salviinae</taxon>
        <taxon>Salvia</taxon>
        <taxon>Salvia subgen. Calosphace</taxon>
        <taxon>core Calosphace</taxon>
    </lineage>
</organism>
<feature type="domain" description="Protein DA1-like" evidence="2">
    <location>
        <begin position="161"/>
        <end position="282"/>
    </location>
</feature>
<sequence length="310" mass="35401">MSCYDLIFNIHFINWLFFLLNTCFLTLMDMADLSCVESVLVAIAKLAMEDTSVAWELSGIPNVSVVMLAIFQFLIMRFPRMQSDSLSTELILSRSRRTALHTNMMEHPVVVAVKEWSDAIYLIHDDGRKLCLECLDSSIMDTHECQPLYLEIQEFYEGLMKIHNHQTIGVCLSEEQTVNTILRRPNIGGYRITDICPKPYRLVRKFEVTAILVLYGQPRLLTGLILAHEMMYVWFCLKGYPNLSPKVERGICHVLAHMWLDSEINAGSGSNAASAPSSSFGSSKKLCEFLIQRIQTSWRSDPPPFYSSWL</sequence>
<dbReference type="Proteomes" id="UP000298416">
    <property type="component" value="Unassembled WGS sequence"/>
</dbReference>
<dbReference type="Pfam" id="PF12315">
    <property type="entry name" value="DA1-like"/>
    <property type="match status" value="1"/>
</dbReference>
<proteinExistence type="predicted"/>
<evidence type="ECO:0000313" key="3">
    <source>
        <dbReference type="EMBL" id="KAG6405849.1"/>
    </source>
</evidence>
<evidence type="ECO:0000256" key="1">
    <source>
        <dbReference type="SAM" id="Phobius"/>
    </source>
</evidence>
<dbReference type="EMBL" id="PNBA02000012">
    <property type="protein sequence ID" value="KAG6405849.1"/>
    <property type="molecule type" value="Genomic_DNA"/>
</dbReference>
<dbReference type="GO" id="GO:0043130">
    <property type="term" value="F:ubiquitin binding"/>
    <property type="evidence" value="ECO:0007669"/>
    <property type="project" value="TreeGrafter"/>
</dbReference>
<reference evidence="3" key="1">
    <citation type="submission" date="2018-01" db="EMBL/GenBank/DDBJ databases">
        <authorList>
            <person name="Mao J.F."/>
        </authorList>
    </citation>
    <scope>NUCLEOTIDE SEQUENCE</scope>
    <source>
        <strain evidence="3">Huo1</strain>
        <tissue evidence="3">Leaf</tissue>
    </source>
</reference>
<evidence type="ECO:0000313" key="4">
    <source>
        <dbReference type="Proteomes" id="UP000298416"/>
    </source>
</evidence>
<reference evidence="3" key="2">
    <citation type="submission" date="2020-08" db="EMBL/GenBank/DDBJ databases">
        <title>Plant Genome Project.</title>
        <authorList>
            <person name="Zhang R.-G."/>
        </authorList>
    </citation>
    <scope>NUCLEOTIDE SEQUENCE</scope>
    <source>
        <strain evidence="3">Huo1</strain>
        <tissue evidence="3">Leaf</tissue>
    </source>
</reference>
<feature type="transmembrane region" description="Helical" evidence="1">
    <location>
        <begin position="12"/>
        <end position="33"/>
    </location>
</feature>
<dbReference type="InterPro" id="IPR022087">
    <property type="entry name" value="DA1-like_dom"/>
</dbReference>
<gene>
    <name evidence="3" type="ORF">SASPL_133443</name>
</gene>
<dbReference type="PANTHER" id="PTHR24209">
    <property type="entry name" value="PROTEIN DA1-RELATED 2"/>
    <property type="match status" value="1"/>
</dbReference>
<dbReference type="PANTHER" id="PTHR24209:SF25">
    <property type="entry name" value="PROTEIN DA1-RELATED 1"/>
    <property type="match status" value="1"/>
</dbReference>
<dbReference type="AlphaFoldDB" id="A0A8X8X4A3"/>
<comment type="caution">
    <text evidence="3">The sequence shown here is derived from an EMBL/GenBank/DDBJ whole genome shotgun (WGS) entry which is preliminary data.</text>
</comment>
<keyword evidence="1" id="KW-0812">Transmembrane</keyword>
<evidence type="ECO:0000259" key="2">
    <source>
        <dbReference type="Pfam" id="PF12315"/>
    </source>
</evidence>
<protein>
    <recommendedName>
        <fullName evidence="2">Protein DA1-like domain-containing protein</fullName>
    </recommendedName>
</protein>